<gene>
    <name evidence="1" type="ORF">O181_086915</name>
</gene>
<keyword evidence="2" id="KW-1185">Reference proteome</keyword>
<protein>
    <submittedName>
        <fullName evidence="1">Uncharacterized protein</fullName>
    </submittedName>
</protein>
<name>A0A9Q3INP3_9BASI</name>
<dbReference type="AlphaFoldDB" id="A0A9Q3INP3"/>
<proteinExistence type="predicted"/>
<dbReference type="EMBL" id="AVOT02052262">
    <property type="protein sequence ID" value="MBW0547200.1"/>
    <property type="molecule type" value="Genomic_DNA"/>
</dbReference>
<dbReference type="Proteomes" id="UP000765509">
    <property type="component" value="Unassembled WGS sequence"/>
</dbReference>
<comment type="caution">
    <text evidence="1">The sequence shown here is derived from an EMBL/GenBank/DDBJ whole genome shotgun (WGS) entry which is preliminary data.</text>
</comment>
<evidence type="ECO:0000313" key="2">
    <source>
        <dbReference type="Proteomes" id="UP000765509"/>
    </source>
</evidence>
<sequence length="118" mass="12594">MVQGRSLLLHRNWLPHLPSSSPPIANTYAQEKICFGPSHHICPITHPCASPASHLMTLTILQCPLNFILPTITHPCASAPPNGSHAYTCAVPYRYASDPATPSLPSPSLQGLCSCSAL</sequence>
<organism evidence="1 2">
    <name type="scientific">Austropuccinia psidii MF-1</name>
    <dbReference type="NCBI Taxonomy" id="1389203"/>
    <lineage>
        <taxon>Eukaryota</taxon>
        <taxon>Fungi</taxon>
        <taxon>Dikarya</taxon>
        <taxon>Basidiomycota</taxon>
        <taxon>Pucciniomycotina</taxon>
        <taxon>Pucciniomycetes</taxon>
        <taxon>Pucciniales</taxon>
        <taxon>Sphaerophragmiaceae</taxon>
        <taxon>Austropuccinia</taxon>
    </lineage>
</organism>
<evidence type="ECO:0000313" key="1">
    <source>
        <dbReference type="EMBL" id="MBW0547200.1"/>
    </source>
</evidence>
<accession>A0A9Q3INP3</accession>
<reference evidence="1" key="1">
    <citation type="submission" date="2021-03" db="EMBL/GenBank/DDBJ databases">
        <title>Draft genome sequence of rust myrtle Austropuccinia psidii MF-1, a brazilian biotype.</title>
        <authorList>
            <person name="Quecine M.C."/>
            <person name="Pachon D.M.R."/>
            <person name="Bonatelli M.L."/>
            <person name="Correr F.H."/>
            <person name="Franceschini L.M."/>
            <person name="Leite T.F."/>
            <person name="Margarido G.R.A."/>
            <person name="Almeida C.A."/>
            <person name="Ferrarezi J.A."/>
            <person name="Labate C.A."/>
        </authorList>
    </citation>
    <scope>NUCLEOTIDE SEQUENCE</scope>
    <source>
        <strain evidence="1">MF-1</strain>
    </source>
</reference>